<protein>
    <submittedName>
        <fullName evidence="11">Glutathione-disulfide reductase</fullName>
        <ecNumber evidence="11">1.8.1.7</ecNumber>
    </submittedName>
</protein>
<dbReference type="RefSeq" id="WP_380695753.1">
    <property type="nucleotide sequence ID" value="NZ_JBHRYR010000003.1"/>
</dbReference>
<comment type="similarity">
    <text evidence="2 8">Belongs to the class-I pyridine nucleotide-disulfide oxidoreductase family.</text>
</comment>
<dbReference type="PIRSF" id="PIRSF000350">
    <property type="entry name" value="Mercury_reductase_MerA"/>
    <property type="match status" value="1"/>
</dbReference>
<evidence type="ECO:0000256" key="6">
    <source>
        <dbReference type="ARBA" id="ARBA00023157"/>
    </source>
</evidence>
<dbReference type="Pfam" id="PF02852">
    <property type="entry name" value="Pyr_redox_dim"/>
    <property type="match status" value="1"/>
</dbReference>
<evidence type="ECO:0000256" key="4">
    <source>
        <dbReference type="ARBA" id="ARBA00022827"/>
    </source>
</evidence>
<dbReference type="InterPro" id="IPR001100">
    <property type="entry name" value="Pyr_nuc-diS_OxRdtase"/>
</dbReference>
<keyword evidence="4 8" id="KW-0274">FAD</keyword>
<evidence type="ECO:0000256" key="5">
    <source>
        <dbReference type="ARBA" id="ARBA00023002"/>
    </source>
</evidence>
<evidence type="ECO:0000256" key="7">
    <source>
        <dbReference type="ARBA" id="ARBA00023284"/>
    </source>
</evidence>
<dbReference type="Proteomes" id="UP001595617">
    <property type="component" value="Unassembled WGS sequence"/>
</dbReference>
<proteinExistence type="inferred from homology"/>
<name>A0ABV7ZWW6_9GAMM</name>
<dbReference type="EMBL" id="JBHRYR010000003">
    <property type="protein sequence ID" value="MFC3853008.1"/>
    <property type="molecule type" value="Genomic_DNA"/>
</dbReference>
<dbReference type="SUPFAM" id="SSF55424">
    <property type="entry name" value="FAD/NAD-linked reductases, dimerisation (C-terminal) domain"/>
    <property type="match status" value="1"/>
</dbReference>
<dbReference type="PROSITE" id="PS00076">
    <property type="entry name" value="PYRIDINE_REDOX_1"/>
    <property type="match status" value="1"/>
</dbReference>
<dbReference type="GO" id="GO:0004362">
    <property type="term" value="F:glutathione-disulfide reductase (NADPH) activity"/>
    <property type="evidence" value="ECO:0007669"/>
    <property type="project" value="UniProtKB-EC"/>
</dbReference>
<organism evidence="11 12">
    <name type="scientific">Saccharospirillum mangrovi</name>
    <dbReference type="NCBI Taxonomy" id="2161747"/>
    <lineage>
        <taxon>Bacteria</taxon>
        <taxon>Pseudomonadati</taxon>
        <taxon>Pseudomonadota</taxon>
        <taxon>Gammaproteobacteria</taxon>
        <taxon>Oceanospirillales</taxon>
        <taxon>Saccharospirillaceae</taxon>
        <taxon>Saccharospirillum</taxon>
    </lineage>
</organism>
<keyword evidence="7 8" id="KW-0676">Redox-active center</keyword>
<evidence type="ECO:0000256" key="8">
    <source>
        <dbReference type="RuleBase" id="RU003691"/>
    </source>
</evidence>
<dbReference type="PANTHER" id="PTHR42737:SF2">
    <property type="entry name" value="GLUTATHIONE REDUCTASE"/>
    <property type="match status" value="1"/>
</dbReference>
<dbReference type="EC" id="1.8.1.7" evidence="11"/>
<evidence type="ECO:0000256" key="1">
    <source>
        <dbReference type="ARBA" id="ARBA00001974"/>
    </source>
</evidence>
<evidence type="ECO:0000313" key="12">
    <source>
        <dbReference type="Proteomes" id="UP001595617"/>
    </source>
</evidence>
<comment type="cofactor">
    <cofactor evidence="1">
        <name>FAD</name>
        <dbReference type="ChEBI" id="CHEBI:57692"/>
    </cofactor>
</comment>
<sequence>MDFDLFVIGAGSGGVRAARMSAQLGARVAVAEVSDLGGTCVNVGCVPKKLFVYAAQFAQGFVDAREFGYDSAVPEFDWVRLRDNKDKEIARLNGIYGDLLTNAGVQLIRGRAEMVGQHEVRVNGHTYSAEKILIATGGWPFVPDIPGREHIITSNEVFHLTTWPKRAVVIGGGYIGVEFAGIFNATGVQTTLVHRGDQLLRGFDDDIRQFAYEQYQVSGIDVQLNADVARVEPNAAGYRVTLTNGQTLETDLVLGCTGRKPNVNGLGLAAVGVHLNEKGGIAVDAQYATSVPNIYAIGDVTGGIALTPVALAEGMFLAHEWFGQGGRPVRYDAIPTAVFSQPNIATVGLTEEQARKSHNVEIYRSSFRPMQNTLSGNPVRAMMKLVVCRDTQRILGAHMVGPDAGEIMQGIGIAYAMGATKADFDQTIGIHPTAAEEFVTMRTPVS</sequence>
<feature type="domain" description="Pyridine nucleotide-disulphide oxidoreductase dimerisation" evidence="9">
    <location>
        <begin position="334"/>
        <end position="441"/>
    </location>
</feature>
<reference evidence="12" key="1">
    <citation type="journal article" date="2019" name="Int. J. Syst. Evol. Microbiol.">
        <title>The Global Catalogue of Microorganisms (GCM) 10K type strain sequencing project: providing services to taxonomists for standard genome sequencing and annotation.</title>
        <authorList>
            <consortium name="The Broad Institute Genomics Platform"/>
            <consortium name="The Broad Institute Genome Sequencing Center for Infectious Disease"/>
            <person name="Wu L."/>
            <person name="Ma J."/>
        </authorList>
    </citation>
    <scope>NUCLEOTIDE SEQUENCE [LARGE SCALE GENOMIC DNA]</scope>
    <source>
        <strain evidence="12">IBRC 10765</strain>
    </source>
</reference>
<dbReference type="NCBIfam" id="NF004776">
    <property type="entry name" value="PRK06116.1"/>
    <property type="match status" value="1"/>
</dbReference>
<dbReference type="PANTHER" id="PTHR42737">
    <property type="entry name" value="GLUTATHIONE REDUCTASE"/>
    <property type="match status" value="1"/>
</dbReference>
<keyword evidence="3 8" id="KW-0285">Flavoprotein</keyword>
<evidence type="ECO:0000259" key="10">
    <source>
        <dbReference type="Pfam" id="PF07992"/>
    </source>
</evidence>
<evidence type="ECO:0000256" key="2">
    <source>
        <dbReference type="ARBA" id="ARBA00007532"/>
    </source>
</evidence>
<dbReference type="InterPro" id="IPR004099">
    <property type="entry name" value="Pyr_nucl-diS_OxRdtase_dimer"/>
</dbReference>
<dbReference type="PRINTS" id="PR00411">
    <property type="entry name" value="PNDRDTASEI"/>
</dbReference>
<dbReference type="PRINTS" id="PR00368">
    <property type="entry name" value="FADPNR"/>
</dbReference>
<evidence type="ECO:0000313" key="11">
    <source>
        <dbReference type="EMBL" id="MFC3853008.1"/>
    </source>
</evidence>
<dbReference type="InterPro" id="IPR036188">
    <property type="entry name" value="FAD/NAD-bd_sf"/>
</dbReference>
<evidence type="ECO:0000259" key="9">
    <source>
        <dbReference type="Pfam" id="PF02852"/>
    </source>
</evidence>
<dbReference type="InterPro" id="IPR046952">
    <property type="entry name" value="GSHR/TRXR-like"/>
</dbReference>
<keyword evidence="6" id="KW-1015">Disulfide bond</keyword>
<dbReference type="InterPro" id="IPR016156">
    <property type="entry name" value="FAD/NAD-linked_Rdtase_dimer_sf"/>
</dbReference>
<evidence type="ECO:0000256" key="3">
    <source>
        <dbReference type="ARBA" id="ARBA00022630"/>
    </source>
</evidence>
<gene>
    <name evidence="11" type="primary">gorA</name>
    <name evidence="11" type="ORF">ACFOOG_09225</name>
</gene>
<accession>A0ABV7ZWW6</accession>
<dbReference type="InterPro" id="IPR023753">
    <property type="entry name" value="FAD/NAD-binding_dom"/>
</dbReference>
<dbReference type="Gene3D" id="3.50.50.60">
    <property type="entry name" value="FAD/NAD(P)-binding domain"/>
    <property type="match status" value="2"/>
</dbReference>
<feature type="domain" description="FAD/NAD(P)-binding" evidence="10">
    <location>
        <begin position="3"/>
        <end position="314"/>
    </location>
</feature>
<dbReference type="Gene3D" id="3.30.390.30">
    <property type="match status" value="1"/>
</dbReference>
<dbReference type="InterPro" id="IPR012999">
    <property type="entry name" value="Pyr_OxRdtase_I_AS"/>
</dbReference>
<keyword evidence="5 8" id="KW-0560">Oxidoreductase</keyword>
<comment type="caution">
    <text evidence="11">The sequence shown here is derived from an EMBL/GenBank/DDBJ whole genome shotgun (WGS) entry which is preliminary data.</text>
</comment>
<keyword evidence="12" id="KW-1185">Reference proteome</keyword>
<dbReference type="SUPFAM" id="SSF51905">
    <property type="entry name" value="FAD/NAD(P)-binding domain"/>
    <property type="match status" value="1"/>
</dbReference>
<dbReference type="Pfam" id="PF07992">
    <property type="entry name" value="Pyr_redox_2"/>
    <property type="match status" value="1"/>
</dbReference>